<gene>
    <name evidence="4" type="ORF">CYY_009733</name>
</gene>
<dbReference type="InterPro" id="IPR048979">
    <property type="entry name" value="AP5B1_middle"/>
</dbReference>
<dbReference type="InterPro" id="IPR038741">
    <property type="entry name" value="AP5B1"/>
</dbReference>
<feature type="region of interest" description="Disordered" evidence="1">
    <location>
        <begin position="29"/>
        <end position="66"/>
    </location>
</feature>
<protein>
    <recommendedName>
        <fullName evidence="6">AP-5 complex subunit beta-1</fullName>
    </recommendedName>
</protein>
<evidence type="ECO:0000313" key="4">
    <source>
        <dbReference type="EMBL" id="KAF2068946.1"/>
    </source>
</evidence>
<feature type="compositionally biased region" description="Low complexity" evidence="1">
    <location>
        <begin position="29"/>
        <end position="39"/>
    </location>
</feature>
<dbReference type="EMBL" id="AJWJ01000791">
    <property type="protein sequence ID" value="KAF2068946.1"/>
    <property type="molecule type" value="Genomic_DNA"/>
</dbReference>
<sequence length="1139" mass="129607">MDNQGWSSSEWYNVIQNWKNQKSFISSNTNTSTTGSNVNLSISGTTGDNDRSFGRSNSSLSMSGLGNDDDVSASIDSFKSTRYSSGGGGINTSGSGGGTSNITSSLSGSSNNNTSGNSSIEPPHVVVETLVKSLKTVSDDILRCNLLIFLQENSSLLFSLEEDPKRFERVFTILQSMINSQTDSYPLKCQVLSTMASILICESIIKTNPKLVESFIDLLLDIISKVNNSPDRLLRGSACLCLIEFELTYPCILSSYTPLFTQYCQAENSHLIQSYTNLLSTTLQNTTLNLYEDATVTYLKSNQNITSPTQSIPVQQQQPQQQQQQSSYSSSRNISSPQNSLNYGVRQLTKQTSTINIFEQSGSGEGGATVAPYSIFSIPPNIKYIPISLPKLNQMVLSNQGNVRLSESTEREVFKCASAIADQSAYLNSWGLLTIIHQLTQLIDVVNIPHNFFRNHLHLLYKFFFTDHTTLFHIILYLNIKFPDLYSQDELDYCFKRIIYLINDTQLSLENRVLAMDWFLSLPEALNQKSINIYNQYPLFYPNCFDSILLKESKLYVLSKCLASSPNQSPPDDLLKSLNCLEEFKYHSEQSIVPRIVFSAILEYLTTFPILLFSKVEQFLSDILIQYPQFLNIIISLLNGLQQGNAFCKKTKINIFLSLSKIIVLLKPLDFLRYLPLVERTILENQIDPTPLLYKIYDLIRKKAICLNGNWYIGNIILSICRNTMIYHHIPTIAKPVKIILSFMSSYFCNLEIRDRSSFYHRLISHIPDDKIKALLNTQSLQNYESNVSGLVSTPIPSDKYKTITSVSNFLSISQLDKPVVNSFDIFEPNDVTKNSISSNDDHDIDYLNYISVIREPNRKLNATITIPFQIKYKRNISQSNTPLKVYALLIQLAQSSYYSHIHPIRIPYLCYPEANTNLILSNSNTNTSDPSYLLMEKINITSNNNQDEKEKSSLMDQQKFKEFPYSYDIDISFKPIYPIPVSFIVKTTFNDDEGKTCKTEGTSISIQFHDLFMKIPIPLNLKSSPNQFLSNLYHRLWNQNPKNNTMIESVKRISKTREQIQNALQNHKLTKFLIVEQEKEEQESTNENNVSKIIAFLPPQYHLLFKIEIDKDSAIVHIKTDYWRCLSLIDSYLSTIFK</sequence>
<evidence type="ECO:0000256" key="1">
    <source>
        <dbReference type="SAM" id="MobiDB-lite"/>
    </source>
</evidence>
<feature type="domain" description="AP5B1 middle" evidence="2">
    <location>
        <begin position="415"/>
        <end position="772"/>
    </location>
</feature>
<dbReference type="Pfam" id="PF21590">
    <property type="entry name" value="AP5B1_C"/>
    <property type="match status" value="1"/>
</dbReference>
<proteinExistence type="predicted"/>
<feature type="compositionally biased region" description="Low complexity" evidence="1">
    <location>
        <begin position="100"/>
        <end position="120"/>
    </location>
</feature>
<keyword evidence="5" id="KW-1185">Reference proteome</keyword>
<feature type="compositionally biased region" description="Low complexity" evidence="1">
    <location>
        <begin position="54"/>
        <end position="66"/>
    </location>
</feature>
<feature type="region of interest" description="Disordered" evidence="1">
    <location>
        <begin position="309"/>
        <end position="339"/>
    </location>
</feature>
<name>A0A8J4PME2_9MYCE</name>
<reference evidence="4" key="1">
    <citation type="submission" date="2020-01" db="EMBL/GenBank/DDBJ databases">
        <title>Development of genomics and gene disruption for Polysphondylium violaceum indicates a role for the polyketide synthase stlB in stalk morphogenesis.</title>
        <authorList>
            <person name="Narita B."/>
            <person name="Kawabe Y."/>
            <person name="Kin K."/>
            <person name="Saito T."/>
            <person name="Gibbs R."/>
            <person name="Kuspa A."/>
            <person name="Muzny D."/>
            <person name="Queller D."/>
            <person name="Richards S."/>
            <person name="Strassman J."/>
            <person name="Sucgang R."/>
            <person name="Worley K."/>
            <person name="Schaap P."/>
        </authorList>
    </citation>
    <scope>NUCLEOTIDE SEQUENCE</scope>
    <source>
        <strain evidence="4">QSvi11</strain>
    </source>
</reference>
<evidence type="ECO:0000313" key="5">
    <source>
        <dbReference type="Proteomes" id="UP000695562"/>
    </source>
</evidence>
<dbReference type="Pfam" id="PF21588">
    <property type="entry name" value="AP5B1_middle"/>
    <property type="match status" value="1"/>
</dbReference>
<evidence type="ECO:0008006" key="6">
    <source>
        <dbReference type="Google" id="ProtNLM"/>
    </source>
</evidence>
<evidence type="ECO:0000259" key="3">
    <source>
        <dbReference type="Pfam" id="PF21590"/>
    </source>
</evidence>
<feature type="region of interest" description="Disordered" evidence="1">
    <location>
        <begin position="82"/>
        <end position="121"/>
    </location>
</feature>
<comment type="caution">
    <text evidence="4">The sequence shown here is derived from an EMBL/GenBank/DDBJ whole genome shotgun (WGS) entry which is preliminary data.</text>
</comment>
<dbReference type="PANTHER" id="PTHR34033">
    <property type="entry name" value="AP-5 COMPLEX SUBUNIT BETA-1"/>
    <property type="match status" value="1"/>
</dbReference>
<feature type="compositionally biased region" description="Gly residues" evidence="1">
    <location>
        <begin position="85"/>
        <end position="99"/>
    </location>
</feature>
<dbReference type="InterPro" id="IPR048981">
    <property type="entry name" value="AP5B1_C"/>
</dbReference>
<organism evidence="4 5">
    <name type="scientific">Polysphondylium violaceum</name>
    <dbReference type="NCBI Taxonomy" id="133409"/>
    <lineage>
        <taxon>Eukaryota</taxon>
        <taxon>Amoebozoa</taxon>
        <taxon>Evosea</taxon>
        <taxon>Eumycetozoa</taxon>
        <taxon>Dictyostelia</taxon>
        <taxon>Dictyosteliales</taxon>
        <taxon>Dictyosteliaceae</taxon>
        <taxon>Polysphondylium</taxon>
    </lineage>
</organism>
<dbReference type="GO" id="GO:0016197">
    <property type="term" value="P:endosomal transport"/>
    <property type="evidence" value="ECO:0007669"/>
    <property type="project" value="InterPro"/>
</dbReference>
<dbReference type="PANTHER" id="PTHR34033:SF1">
    <property type="entry name" value="AP-5 COMPLEX SUBUNIT BETA-1"/>
    <property type="match status" value="1"/>
</dbReference>
<dbReference type="OrthoDB" id="646197at2759"/>
<accession>A0A8J4PME2</accession>
<feature type="domain" description="AP5B1 C-terminal" evidence="3">
    <location>
        <begin position="1033"/>
        <end position="1137"/>
    </location>
</feature>
<evidence type="ECO:0000259" key="2">
    <source>
        <dbReference type="Pfam" id="PF21588"/>
    </source>
</evidence>
<dbReference type="GO" id="GO:0030119">
    <property type="term" value="C:AP-type membrane coat adaptor complex"/>
    <property type="evidence" value="ECO:0007669"/>
    <property type="project" value="TreeGrafter"/>
</dbReference>
<dbReference type="AlphaFoldDB" id="A0A8J4PME2"/>
<dbReference type="Proteomes" id="UP000695562">
    <property type="component" value="Unassembled WGS sequence"/>
</dbReference>